<name>A0A3L6LEA7_9TRYP</name>
<evidence type="ECO:0000313" key="1">
    <source>
        <dbReference type="EMBL" id="RHW74476.1"/>
    </source>
</evidence>
<gene>
    <name evidence="1" type="ORF">DPX39_010037100</name>
</gene>
<proteinExistence type="predicted"/>
<reference evidence="1 2" key="1">
    <citation type="submission" date="2018-09" db="EMBL/GenBank/DDBJ databases">
        <title>whole genome sequence of T. equiperdum IVM-t1 strain.</title>
        <authorList>
            <person name="Suganuma K."/>
        </authorList>
    </citation>
    <scope>NUCLEOTIDE SEQUENCE [LARGE SCALE GENOMIC DNA]</scope>
    <source>
        <strain evidence="1 2">IVM-t1</strain>
    </source>
</reference>
<dbReference type="AlphaFoldDB" id="A0A3L6LEA7"/>
<protein>
    <submittedName>
        <fullName evidence="1">Uncharacterized protein</fullName>
    </submittedName>
</protein>
<accession>A0A3L6LEA7</accession>
<evidence type="ECO:0000313" key="2">
    <source>
        <dbReference type="Proteomes" id="UP000266743"/>
    </source>
</evidence>
<organism evidence="1 2">
    <name type="scientific">Trypanosoma brucei equiperdum</name>
    <dbReference type="NCBI Taxonomy" id="630700"/>
    <lineage>
        <taxon>Eukaryota</taxon>
        <taxon>Discoba</taxon>
        <taxon>Euglenozoa</taxon>
        <taxon>Kinetoplastea</taxon>
        <taxon>Metakinetoplastina</taxon>
        <taxon>Trypanosomatida</taxon>
        <taxon>Trypanosomatidae</taxon>
        <taxon>Trypanosoma</taxon>
    </lineage>
</organism>
<sequence>MLFYKHTATHTLHSRVKQLMRLRAVKVIKNLYEQRADVPFCFVRGTQVLHTLAPSLN</sequence>
<dbReference type="EMBL" id="QSBY01000001">
    <property type="protein sequence ID" value="RHW74476.1"/>
    <property type="molecule type" value="Genomic_DNA"/>
</dbReference>
<dbReference type="Proteomes" id="UP000266743">
    <property type="component" value="Chromosome 1"/>
</dbReference>
<comment type="caution">
    <text evidence="1">The sequence shown here is derived from an EMBL/GenBank/DDBJ whole genome shotgun (WGS) entry which is preliminary data.</text>
</comment>